<feature type="compositionally biased region" description="Polar residues" evidence="1">
    <location>
        <begin position="240"/>
        <end position="250"/>
    </location>
</feature>
<accession>A0ABX9Q7A0</accession>
<proteinExistence type="predicted"/>
<dbReference type="RefSeq" id="WP_120582059.1">
    <property type="nucleotide sequence ID" value="NZ_RAWI01000419.1"/>
</dbReference>
<dbReference type="Proteomes" id="UP000278907">
    <property type="component" value="Unassembled WGS sequence"/>
</dbReference>
<organism evidence="2 3">
    <name type="scientific">Corallococcus praedator</name>
    <dbReference type="NCBI Taxonomy" id="2316724"/>
    <lineage>
        <taxon>Bacteria</taxon>
        <taxon>Pseudomonadati</taxon>
        <taxon>Myxococcota</taxon>
        <taxon>Myxococcia</taxon>
        <taxon>Myxococcales</taxon>
        <taxon>Cystobacterineae</taxon>
        <taxon>Myxococcaceae</taxon>
        <taxon>Corallococcus</taxon>
    </lineage>
</organism>
<reference evidence="2 3" key="1">
    <citation type="submission" date="2018-09" db="EMBL/GenBank/DDBJ databases">
        <authorList>
            <person name="Livingstone P.G."/>
            <person name="Whitworth D.E."/>
        </authorList>
    </citation>
    <scope>NUCLEOTIDE SEQUENCE [LARGE SCALE GENOMIC DNA]</scope>
    <source>
        <strain evidence="2 3">CA031B</strain>
    </source>
</reference>
<evidence type="ECO:0000313" key="2">
    <source>
        <dbReference type="EMBL" id="RKH93140.1"/>
    </source>
</evidence>
<dbReference type="EMBL" id="RAWI01000419">
    <property type="protein sequence ID" value="RKH93140.1"/>
    <property type="molecule type" value="Genomic_DNA"/>
</dbReference>
<comment type="caution">
    <text evidence="2">The sequence shown here is derived from an EMBL/GenBank/DDBJ whole genome shotgun (WGS) entry which is preliminary data.</text>
</comment>
<feature type="compositionally biased region" description="Basic and acidic residues" evidence="1">
    <location>
        <begin position="254"/>
        <end position="273"/>
    </location>
</feature>
<evidence type="ECO:0000313" key="3">
    <source>
        <dbReference type="Proteomes" id="UP000278907"/>
    </source>
</evidence>
<gene>
    <name evidence="2" type="ORF">D7Y13_34835</name>
</gene>
<feature type="region of interest" description="Disordered" evidence="1">
    <location>
        <begin position="240"/>
        <end position="273"/>
    </location>
</feature>
<keyword evidence="3" id="KW-1185">Reference proteome</keyword>
<evidence type="ECO:0000256" key="1">
    <source>
        <dbReference type="SAM" id="MobiDB-lite"/>
    </source>
</evidence>
<name>A0ABX9Q7A0_9BACT</name>
<protein>
    <submittedName>
        <fullName evidence="2">Uncharacterized protein</fullName>
    </submittedName>
</protein>
<sequence>MSGDNEGKSTQVRPEPNGRLVLHKLLDNQFMEMGRLPLPENWILNNGKAAMSGPGNVNVFMLPLKTFTFSNDPMMREVYRQSGAPMRPFYSMDQVVQEDLMPTARQEGSQLVRQYDAPEDRYEESKGVVLNALANVQYNPEYVRAYNQGEMAREQSSWAGHQQRMQANKAAFEAQQRTFHEKNDAINASIAATYAQNSATSDRIHHRSMNAIKEEETVRNTADGQRYQVQAGATRYWMNDSGQYVPSNDPNYDPNRDPRFNHQQWKKADIENP</sequence>